<protein>
    <submittedName>
        <fullName evidence="2">Cyclic 2,3-diphosphoglycerate synthetase</fullName>
    </submittedName>
</protein>
<dbReference type="Gene3D" id="3.40.50.300">
    <property type="entry name" value="P-loop containing nucleotide triphosphate hydrolases"/>
    <property type="match status" value="1"/>
</dbReference>
<reference evidence="2 3" key="1">
    <citation type="submission" date="2017-12" db="EMBL/GenBank/DDBJ databases">
        <title>Complete genome sequence of Herbivorax saccincola GGR1, a novel Cellulosome-producing hydrolytic bacterium in a thermophilic biogas plant, established by Illumina and Nanopore MinION sequencing.</title>
        <authorList>
            <person name="Pechtl A."/>
            <person name="Ruckert C."/>
            <person name="Koeck D.E."/>
            <person name="Maus I."/>
            <person name="Winkler A."/>
            <person name="Kalinowski J."/>
            <person name="Puhler A."/>
            <person name="Schwarz W.W."/>
            <person name="Zverlov V.V."/>
            <person name="Schluter A."/>
            <person name="Liebl W."/>
        </authorList>
    </citation>
    <scope>NUCLEOTIDE SEQUENCE [LARGE SCALE GENOMIC DNA]</scope>
    <source>
        <strain evidence="3">SR1</strain>
    </source>
</reference>
<sequence>MKRKNIIIIGAAGRDFHNFNMCYRDNELYNVVAFTAAQIPDIDDRKYPAELAGSLYPDGIPIYSQDRLPELIKELDVDECVFAYSDVSYQTIMNISAIVNSAGADFTLLGPKNTALKSTKPVISVCAVRTGSGKSQTSRKIIELLMENNLKVVAVRHPMPYGDLVAQKVQRFATIEDLKKHKCTIEEMEEYEPHVIRGNIIYAGVDYEAILRSAENDPDGCDVILWDGGNNDFSFYHADLTVTIVDPHRPGHELSYYPGEVCLRMADVAVINKIDSASKEGIDIVEANIKKVNPKAQIIKADSKITVDKPDIIKGKRVLVVEDGPTLTHGEMKIGAGTVAAERIGAAELVDPRPYTVGKLKETFNIYPNIGRLLPAMGYGEQQLKDLEETINKTDCDAVIIGTPIDLSRVIHINKPYTRVHYELDEVTKPNLNDVIEKFIKDHNLDKK</sequence>
<dbReference type="PANTHER" id="PTHR42869:SF1">
    <property type="entry name" value="SLL0572 PROTEIN"/>
    <property type="match status" value="1"/>
</dbReference>
<dbReference type="EMBL" id="CP025197">
    <property type="protein sequence ID" value="AUG57739.1"/>
    <property type="molecule type" value="Genomic_DNA"/>
</dbReference>
<dbReference type="AlphaFoldDB" id="A0A2K9E300"/>
<dbReference type="SUPFAM" id="SSF52540">
    <property type="entry name" value="P-loop containing nucleoside triphosphate hydrolases"/>
    <property type="match status" value="1"/>
</dbReference>
<keyword evidence="3" id="KW-1185">Reference proteome</keyword>
<dbReference type="KEGG" id="hsc:HVS_09175"/>
<organism evidence="2 3">
    <name type="scientific">Acetivibrio saccincola</name>
    <dbReference type="NCBI Taxonomy" id="1677857"/>
    <lineage>
        <taxon>Bacteria</taxon>
        <taxon>Bacillati</taxon>
        <taxon>Bacillota</taxon>
        <taxon>Clostridia</taxon>
        <taxon>Eubacteriales</taxon>
        <taxon>Oscillospiraceae</taxon>
        <taxon>Acetivibrio</taxon>
    </lineage>
</organism>
<dbReference type="InterPro" id="IPR003495">
    <property type="entry name" value="CobW/HypB/UreG_nucleotide-bd"/>
</dbReference>
<evidence type="ECO:0000313" key="2">
    <source>
        <dbReference type="EMBL" id="AUG57739.1"/>
    </source>
</evidence>
<feature type="domain" description="CobW/HypB/UreG nucleotide-binding" evidence="1">
    <location>
        <begin position="235"/>
        <end position="299"/>
    </location>
</feature>
<dbReference type="InterPro" id="IPR027417">
    <property type="entry name" value="P-loop_NTPase"/>
</dbReference>
<evidence type="ECO:0000313" key="3">
    <source>
        <dbReference type="Proteomes" id="UP000233534"/>
    </source>
</evidence>
<gene>
    <name evidence="2" type="primary">cpgS</name>
    <name evidence="2" type="ORF">HVS_09175</name>
</gene>
<dbReference type="InterPro" id="IPR053199">
    <property type="entry name" value="cDPG_synthetase-like"/>
</dbReference>
<accession>A0A2K9E300</accession>
<dbReference type="Proteomes" id="UP000233534">
    <property type="component" value="Chromosome"/>
</dbReference>
<proteinExistence type="predicted"/>
<evidence type="ECO:0000259" key="1">
    <source>
        <dbReference type="Pfam" id="PF02492"/>
    </source>
</evidence>
<dbReference type="Gene3D" id="3.40.50.720">
    <property type="entry name" value="NAD(P)-binding Rossmann-like Domain"/>
    <property type="match status" value="1"/>
</dbReference>
<dbReference type="PANTHER" id="PTHR42869">
    <property type="entry name" value="SLL0572 PROTEIN"/>
    <property type="match status" value="1"/>
</dbReference>
<name>A0A2K9E300_9FIRM</name>
<dbReference type="Pfam" id="PF02492">
    <property type="entry name" value="cobW"/>
    <property type="match status" value="1"/>
</dbReference>
<dbReference type="RefSeq" id="WP_101301446.1">
    <property type="nucleotide sequence ID" value="NZ_CP025197.1"/>
</dbReference>